<dbReference type="PATRIC" id="fig|359131.3.peg.1912"/>
<evidence type="ECO:0000313" key="2">
    <source>
        <dbReference type="Proteomes" id="UP000033699"/>
    </source>
</evidence>
<dbReference type="Gene3D" id="3.10.20.30">
    <property type="match status" value="1"/>
</dbReference>
<organism evidence="1 2">
    <name type="scientific">Streptomyces rubellomurinus (strain ATCC 31215)</name>
    <dbReference type="NCBI Taxonomy" id="359131"/>
    <lineage>
        <taxon>Bacteria</taxon>
        <taxon>Bacillati</taxon>
        <taxon>Actinomycetota</taxon>
        <taxon>Actinomycetes</taxon>
        <taxon>Kitasatosporales</taxon>
        <taxon>Streptomycetaceae</taxon>
        <taxon>Streptomyces</taxon>
    </lineage>
</organism>
<evidence type="ECO:0000313" key="1">
    <source>
        <dbReference type="EMBL" id="KJS58020.1"/>
    </source>
</evidence>
<dbReference type="PANTHER" id="PTHR38031">
    <property type="entry name" value="SULFUR CARRIER PROTEIN SLR0821-RELATED"/>
    <property type="match status" value="1"/>
</dbReference>
<protein>
    <recommendedName>
        <fullName evidence="3">Thiamine biosynthesis protein ThiS</fullName>
    </recommendedName>
</protein>
<gene>
    <name evidence="1" type="ORF">VM95_35990</name>
</gene>
<keyword evidence="2" id="KW-1185">Reference proteome</keyword>
<sequence length="91" mass="9697">MAVVRLPAAWAPWAAGQREIPVDAPTIGAALRALTEQHPHLHRRVFTEQGRIGSYVNVYLGDTDLRSLEGGLATPLDEGDTLMIVPALAGG</sequence>
<proteinExistence type="predicted"/>
<dbReference type="InterPro" id="IPR052045">
    <property type="entry name" value="Sulfur_Carrier/Prot_Modifier"/>
</dbReference>
<dbReference type="PANTHER" id="PTHR38031:SF1">
    <property type="entry name" value="SULFUR CARRIER PROTEIN CYSO"/>
    <property type="match status" value="1"/>
</dbReference>
<comment type="caution">
    <text evidence="1">The sequence shown here is derived from an EMBL/GenBank/DDBJ whole genome shotgun (WGS) entry which is preliminary data.</text>
</comment>
<dbReference type="OrthoDB" id="9156098at2"/>
<dbReference type="InterPro" id="IPR012675">
    <property type="entry name" value="Beta-grasp_dom_sf"/>
</dbReference>
<dbReference type="InterPro" id="IPR016155">
    <property type="entry name" value="Mopterin_synth/thiamin_S_b"/>
</dbReference>
<reference evidence="1 2" key="1">
    <citation type="submission" date="2015-02" db="EMBL/GenBank/DDBJ databases">
        <authorList>
            <person name="Ju K.-S."/>
            <person name="Doroghazi J.R."/>
            <person name="Metcalf W."/>
        </authorList>
    </citation>
    <scope>NUCLEOTIDE SEQUENCE [LARGE SCALE GENOMIC DNA]</scope>
    <source>
        <strain evidence="1 2">ATCC 31215</strain>
    </source>
</reference>
<evidence type="ECO:0008006" key="3">
    <source>
        <dbReference type="Google" id="ProtNLM"/>
    </source>
</evidence>
<dbReference type="EMBL" id="JZKH01000151">
    <property type="protein sequence ID" value="KJS58020.1"/>
    <property type="molecule type" value="Genomic_DNA"/>
</dbReference>
<dbReference type="Proteomes" id="UP000033699">
    <property type="component" value="Unassembled WGS sequence"/>
</dbReference>
<dbReference type="InterPro" id="IPR003749">
    <property type="entry name" value="ThiS/MoaD-like"/>
</dbReference>
<dbReference type="RefSeq" id="WP_045705173.1">
    <property type="nucleotide sequence ID" value="NZ_JZKH01000151.1"/>
</dbReference>
<dbReference type="SUPFAM" id="SSF54285">
    <property type="entry name" value="MoaD/ThiS"/>
    <property type="match status" value="1"/>
</dbReference>
<dbReference type="AlphaFoldDB" id="A0A0F2T6S8"/>
<dbReference type="Pfam" id="PF02597">
    <property type="entry name" value="ThiS"/>
    <property type="match status" value="1"/>
</dbReference>
<accession>A0A0F2T6S8</accession>
<name>A0A0F2T6S8_STRR3</name>